<keyword evidence="2" id="KW-1185">Reference proteome</keyword>
<dbReference type="Proteomes" id="UP000033140">
    <property type="component" value="Unassembled WGS sequence"/>
</dbReference>
<evidence type="ECO:0000313" key="1">
    <source>
        <dbReference type="EMBL" id="GAO47902.1"/>
    </source>
</evidence>
<proteinExistence type="predicted"/>
<organism evidence="1 2">
    <name type="scientific">Saitoella complicata (strain BCRC 22490 / CBS 7301 / JCM 7358 / NBRC 10748 / NRRL Y-17804)</name>
    <dbReference type="NCBI Taxonomy" id="698492"/>
    <lineage>
        <taxon>Eukaryota</taxon>
        <taxon>Fungi</taxon>
        <taxon>Dikarya</taxon>
        <taxon>Ascomycota</taxon>
        <taxon>Taphrinomycotina</taxon>
        <taxon>Taphrinomycotina incertae sedis</taxon>
        <taxon>Saitoella</taxon>
    </lineage>
</organism>
<gene>
    <name evidence="1" type="ORF">G7K_2098-t1</name>
</gene>
<protein>
    <submittedName>
        <fullName evidence="1">Uncharacterized protein</fullName>
    </submittedName>
</protein>
<dbReference type="EMBL" id="BACD03000011">
    <property type="protein sequence ID" value="GAO47902.1"/>
    <property type="molecule type" value="Genomic_DNA"/>
</dbReference>
<accession>A0A0E9NDI0</accession>
<reference evidence="1 2" key="2">
    <citation type="journal article" date="2014" name="J. Gen. Appl. Microbiol.">
        <title>The early diverging ascomycetous budding yeast Saitoella complicata has three histone deacetylases belonging to the Clr6, Hos2, and Rpd3 lineages.</title>
        <authorList>
            <person name="Nishida H."/>
            <person name="Matsumoto T."/>
            <person name="Kondo S."/>
            <person name="Hamamoto M."/>
            <person name="Yoshikawa H."/>
        </authorList>
    </citation>
    <scope>NUCLEOTIDE SEQUENCE [LARGE SCALE GENOMIC DNA]</scope>
    <source>
        <strain evidence="1 2">NRRL Y-17804</strain>
    </source>
</reference>
<reference evidence="1 2" key="3">
    <citation type="journal article" date="2015" name="Genome Announc.">
        <title>Draft Genome Sequence of the Archiascomycetous Yeast Saitoella complicata.</title>
        <authorList>
            <person name="Yamauchi K."/>
            <person name="Kondo S."/>
            <person name="Hamamoto M."/>
            <person name="Takahashi Y."/>
            <person name="Ogura Y."/>
            <person name="Hayashi T."/>
            <person name="Nishida H."/>
        </authorList>
    </citation>
    <scope>NUCLEOTIDE SEQUENCE [LARGE SCALE GENOMIC DNA]</scope>
    <source>
        <strain evidence="1 2">NRRL Y-17804</strain>
    </source>
</reference>
<name>A0A0E9NDI0_SAICN</name>
<reference evidence="1 2" key="1">
    <citation type="journal article" date="2011" name="J. Gen. Appl. Microbiol.">
        <title>Draft genome sequencing of the enigmatic yeast Saitoella complicata.</title>
        <authorList>
            <person name="Nishida H."/>
            <person name="Hamamoto M."/>
            <person name="Sugiyama J."/>
        </authorList>
    </citation>
    <scope>NUCLEOTIDE SEQUENCE [LARGE SCALE GENOMIC DNA]</scope>
    <source>
        <strain evidence="1 2">NRRL Y-17804</strain>
    </source>
</reference>
<evidence type="ECO:0000313" key="2">
    <source>
        <dbReference type="Proteomes" id="UP000033140"/>
    </source>
</evidence>
<sequence length="103" mass="12010">MTTIRSSWKRHFSGICARTGLSTIRIPKHVEALKGAWFEEQSDHYFILAEAVSIICFDHTQRKCVICVKRALGHEDKYKLLRAQYQLSVHDHGFLRDAIPRRD</sequence>
<comment type="caution">
    <text evidence="1">The sequence shown here is derived from an EMBL/GenBank/DDBJ whole genome shotgun (WGS) entry which is preliminary data.</text>
</comment>
<dbReference type="AlphaFoldDB" id="A0A0E9NDI0"/>